<evidence type="ECO:0008006" key="8">
    <source>
        <dbReference type="Google" id="ProtNLM"/>
    </source>
</evidence>
<sequence length="208" mass="23603">MTFIFAGRDNTARALTWVLYDLTKHPTVTNKVIEEIESKCGVPGDANSDFSFETVVNNLPYLHAVIMESQRLHPTVPENFRMAVKDDTLPDGTKILAKSCVMYSAYTMNHSELYWGDDADEFNPDRFMNRLEPSPYLFPIFNAGYRLCPGKPLALTEIKVTLARLLPSYEFVDAKNHTGKCRWTITMAMDGGFHVAVRRRENKAGSRT</sequence>
<dbReference type="Gene3D" id="1.10.630.10">
    <property type="entry name" value="Cytochrome P450"/>
    <property type="match status" value="1"/>
</dbReference>
<keyword evidence="6" id="KW-0503">Monooxygenase</keyword>
<dbReference type="InterPro" id="IPR001128">
    <property type="entry name" value="Cyt_P450"/>
</dbReference>
<keyword evidence="3 6" id="KW-0560">Oxidoreductase</keyword>
<evidence type="ECO:0000256" key="6">
    <source>
        <dbReference type="RuleBase" id="RU000461"/>
    </source>
</evidence>
<evidence type="ECO:0000313" key="7">
    <source>
        <dbReference type="EMBL" id="CAE4628246.1"/>
    </source>
</evidence>
<reference evidence="7" key="1">
    <citation type="submission" date="2021-01" db="EMBL/GenBank/DDBJ databases">
        <authorList>
            <person name="Corre E."/>
            <person name="Pelletier E."/>
            <person name="Niang G."/>
            <person name="Scheremetjew M."/>
            <person name="Finn R."/>
            <person name="Kale V."/>
            <person name="Holt S."/>
            <person name="Cochrane G."/>
            <person name="Meng A."/>
            <person name="Brown T."/>
            <person name="Cohen L."/>
        </authorList>
    </citation>
    <scope>NUCLEOTIDE SEQUENCE</scope>
    <source>
        <strain evidence="7">GSO104</strain>
    </source>
</reference>
<protein>
    <recommendedName>
        <fullName evidence="8">Cytochrome P450</fullName>
    </recommendedName>
</protein>
<dbReference type="AlphaFoldDB" id="A0A7S4RXU9"/>
<dbReference type="GO" id="GO:0020037">
    <property type="term" value="F:heme binding"/>
    <property type="evidence" value="ECO:0007669"/>
    <property type="project" value="InterPro"/>
</dbReference>
<comment type="cofactor">
    <cofactor evidence="5">
        <name>heme</name>
        <dbReference type="ChEBI" id="CHEBI:30413"/>
    </cofactor>
</comment>
<keyword evidence="4 5" id="KW-0408">Iron</keyword>
<dbReference type="GO" id="GO:0004497">
    <property type="term" value="F:monooxygenase activity"/>
    <property type="evidence" value="ECO:0007669"/>
    <property type="project" value="UniProtKB-KW"/>
</dbReference>
<evidence type="ECO:0000256" key="2">
    <source>
        <dbReference type="ARBA" id="ARBA00022723"/>
    </source>
</evidence>
<evidence type="ECO:0000256" key="3">
    <source>
        <dbReference type="ARBA" id="ARBA00023002"/>
    </source>
</evidence>
<evidence type="ECO:0000256" key="1">
    <source>
        <dbReference type="ARBA" id="ARBA00010617"/>
    </source>
</evidence>
<keyword evidence="5 6" id="KW-0349">Heme</keyword>
<dbReference type="GO" id="GO:0006629">
    <property type="term" value="P:lipid metabolic process"/>
    <property type="evidence" value="ECO:0007669"/>
    <property type="project" value="UniProtKB-ARBA"/>
</dbReference>
<accession>A0A7S4RXU9</accession>
<proteinExistence type="inferred from homology"/>
<dbReference type="PRINTS" id="PR00463">
    <property type="entry name" value="EP450I"/>
</dbReference>
<dbReference type="InterPro" id="IPR036396">
    <property type="entry name" value="Cyt_P450_sf"/>
</dbReference>
<evidence type="ECO:0000256" key="4">
    <source>
        <dbReference type="ARBA" id="ARBA00023004"/>
    </source>
</evidence>
<dbReference type="PRINTS" id="PR00385">
    <property type="entry name" value="P450"/>
</dbReference>
<dbReference type="InterPro" id="IPR002401">
    <property type="entry name" value="Cyt_P450_E_grp-I"/>
</dbReference>
<feature type="binding site" description="axial binding residue" evidence="5">
    <location>
        <position position="148"/>
    </location>
    <ligand>
        <name>heme</name>
        <dbReference type="ChEBI" id="CHEBI:30413"/>
    </ligand>
    <ligandPart>
        <name>Fe</name>
        <dbReference type="ChEBI" id="CHEBI:18248"/>
    </ligandPart>
</feature>
<organism evidence="7">
    <name type="scientific">Ditylum brightwellii</name>
    <dbReference type="NCBI Taxonomy" id="49249"/>
    <lineage>
        <taxon>Eukaryota</taxon>
        <taxon>Sar</taxon>
        <taxon>Stramenopiles</taxon>
        <taxon>Ochrophyta</taxon>
        <taxon>Bacillariophyta</taxon>
        <taxon>Mediophyceae</taxon>
        <taxon>Lithodesmiophycidae</taxon>
        <taxon>Lithodesmiales</taxon>
        <taxon>Lithodesmiaceae</taxon>
        <taxon>Ditylum</taxon>
    </lineage>
</organism>
<dbReference type="SUPFAM" id="SSF48264">
    <property type="entry name" value="Cytochrome P450"/>
    <property type="match status" value="1"/>
</dbReference>
<dbReference type="InterPro" id="IPR017972">
    <property type="entry name" value="Cyt_P450_CS"/>
</dbReference>
<dbReference type="Pfam" id="PF00067">
    <property type="entry name" value="p450"/>
    <property type="match status" value="1"/>
</dbReference>
<gene>
    <name evidence="7" type="ORF">DBRI00130_LOCUS25951</name>
</gene>
<evidence type="ECO:0000256" key="5">
    <source>
        <dbReference type="PIRSR" id="PIRSR602401-1"/>
    </source>
</evidence>
<keyword evidence="2 5" id="KW-0479">Metal-binding</keyword>
<dbReference type="PROSITE" id="PS00086">
    <property type="entry name" value="CYTOCHROME_P450"/>
    <property type="match status" value="1"/>
</dbReference>
<name>A0A7S4RXU9_9STRA</name>
<dbReference type="GO" id="GO:0016705">
    <property type="term" value="F:oxidoreductase activity, acting on paired donors, with incorporation or reduction of molecular oxygen"/>
    <property type="evidence" value="ECO:0007669"/>
    <property type="project" value="InterPro"/>
</dbReference>
<dbReference type="GO" id="GO:0005506">
    <property type="term" value="F:iron ion binding"/>
    <property type="evidence" value="ECO:0007669"/>
    <property type="project" value="InterPro"/>
</dbReference>
<comment type="similarity">
    <text evidence="1 6">Belongs to the cytochrome P450 family.</text>
</comment>
<dbReference type="PANTHER" id="PTHR24296">
    <property type="entry name" value="CYTOCHROME P450"/>
    <property type="match status" value="1"/>
</dbReference>
<dbReference type="EMBL" id="HBNS01033144">
    <property type="protein sequence ID" value="CAE4628246.1"/>
    <property type="molecule type" value="Transcribed_RNA"/>
</dbReference>